<accession>A0A1X7TH44</accession>
<proteinExistence type="predicted"/>
<dbReference type="AlphaFoldDB" id="A0A1X7TH44"/>
<name>A0A1X7TH44_AMPQE</name>
<evidence type="ECO:0000313" key="1">
    <source>
        <dbReference type="EnsemblMetazoa" id="Aqu2.1.14024_001"/>
    </source>
</evidence>
<protein>
    <submittedName>
        <fullName evidence="1">Uncharacterized protein</fullName>
    </submittedName>
</protein>
<reference evidence="1" key="1">
    <citation type="submission" date="2017-05" db="UniProtKB">
        <authorList>
            <consortium name="EnsemblMetazoa"/>
        </authorList>
    </citation>
    <scope>IDENTIFICATION</scope>
</reference>
<dbReference type="eggNOG" id="ENOG502TA23">
    <property type="taxonomic scope" value="Eukaryota"/>
</dbReference>
<organism evidence="1">
    <name type="scientific">Amphimedon queenslandica</name>
    <name type="common">Sponge</name>
    <dbReference type="NCBI Taxonomy" id="400682"/>
    <lineage>
        <taxon>Eukaryota</taxon>
        <taxon>Metazoa</taxon>
        <taxon>Porifera</taxon>
        <taxon>Demospongiae</taxon>
        <taxon>Heteroscleromorpha</taxon>
        <taxon>Haplosclerida</taxon>
        <taxon>Niphatidae</taxon>
        <taxon>Amphimedon</taxon>
    </lineage>
</organism>
<dbReference type="InParanoid" id="A0A1X7TH44"/>
<dbReference type="Gene3D" id="1.25.40.470">
    <property type="match status" value="1"/>
</dbReference>
<dbReference type="EnsemblMetazoa" id="Aqu2.1.14024_001">
    <property type="protein sequence ID" value="Aqu2.1.14024_001"/>
    <property type="gene ID" value="Aqu2.1.14024"/>
</dbReference>
<sequence>LKKFKEAWSFASALDSEDCWRELRTAALYHFDTETAILASQQMKDVSLVYSLKEISIETLLLDISLCIKMSILKHRSYSLNPLNQLLHLICSGIYFIGIKP</sequence>